<proteinExistence type="inferred from homology"/>
<evidence type="ECO:0000259" key="20">
    <source>
        <dbReference type="Pfam" id="PF13614"/>
    </source>
</evidence>
<evidence type="ECO:0000256" key="4">
    <source>
        <dbReference type="ARBA" id="ARBA00008883"/>
    </source>
</evidence>
<dbReference type="GO" id="GO:0005886">
    <property type="term" value="C:plasma membrane"/>
    <property type="evidence" value="ECO:0007669"/>
    <property type="project" value="UniProtKB-SubCell"/>
</dbReference>
<comment type="subcellular location">
    <subcellularLocation>
        <location evidence="1">Cell inner membrane</location>
        <topology evidence="1">Multi-pass membrane protein</topology>
    </subcellularLocation>
</comment>
<evidence type="ECO:0000313" key="22">
    <source>
        <dbReference type="Proteomes" id="UP000715781"/>
    </source>
</evidence>
<keyword evidence="13 18" id="KW-1133">Transmembrane helix</keyword>
<dbReference type="Gene3D" id="3.40.50.300">
    <property type="entry name" value="P-loop containing nucleotide triphosphate hydrolases"/>
    <property type="match status" value="1"/>
</dbReference>
<keyword evidence="15" id="KW-0829">Tyrosine-protein kinase</keyword>
<dbReference type="PANTHER" id="PTHR32309">
    <property type="entry name" value="TYROSINE-PROTEIN KINASE"/>
    <property type="match status" value="1"/>
</dbReference>
<dbReference type="SUPFAM" id="SSF52540">
    <property type="entry name" value="P-loop containing nucleoside triphosphate hydrolases"/>
    <property type="match status" value="1"/>
</dbReference>
<reference evidence="21" key="2">
    <citation type="journal article" date="2022" name="Microbiol. Resour. Announc.">
        <title>Metagenome Sequencing to Explore Phylogenomics of Terrestrial Cyanobacteria.</title>
        <authorList>
            <person name="Ward R.D."/>
            <person name="Stajich J.E."/>
            <person name="Johansen J.R."/>
            <person name="Huntemann M."/>
            <person name="Clum A."/>
            <person name="Foster B."/>
            <person name="Foster B."/>
            <person name="Roux S."/>
            <person name="Palaniappan K."/>
            <person name="Varghese N."/>
            <person name="Mukherjee S."/>
            <person name="Reddy T.B.K."/>
            <person name="Daum C."/>
            <person name="Copeland A."/>
            <person name="Chen I.A."/>
            <person name="Ivanova N.N."/>
            <person name="Kyrpides N.C."/>
            <person name="Shapiro N."/>
            <person name="Eloe-Fadrosh E.A."/>
            <person name="Pietrasiak N."/>
        </authorList>
    </citation>
    <scope>NUCLEOTIDE SEQUENCE</scope>
    <source>
        <strain evidence="21">JT2-VF2</strain>
    </source>
</reference>
<evidence type="ECO:0000256" key="6">
    <source>
        <dbReference type="ARBA" id="ARBA00022475"/>
    </source>
</evidence>
<feature type="coiled-coil region" evidence="17">
    <location>
        <begin position="206"/>
        <end position="303"/>
    </location>
</feature>
<organism evidence="21 22">
    <name type="scientific">Mojavia pulchra JT2-VF2</name>
    <dbReference type="NCBI Taxonomy" id="287848"/>
    <lineage>
        <taxon>Bacteria</taxon>
        <taxon>Bacillati</taxon>
        <taxon>Cyanobacteriota</taxon>
        <taxon>Cyanophyceae</taxon>
        <taxon>Nostocales</taxon>
        <taxon>Nostocaceae</taxon>
    </lineage>
</organism>
<evidence type="ECO:0000256" key="14">
    <source>
        <dbReference type="ARBA" id="ARBA00023136"/>
    </source>
</evidence>
<reference evidence="21" key="1">
    <citation type="submission" date="2021-05" db="EMBL/GenBank/DDBJ databases">
        <authorList>
            <person name="Pietrasiak N."/>
            <person name="Ward R."/>
            <person name="Stajich J.E."/>
            <person name="Kurbessoian T."/>
        </authorList>
    </citation>
    <scope>NUCLEOTIDE SEQUENCE</scope>
    <source>
        <strain evidence="21">JT2-VF2</strain>
    </source>
</reference>
<evidence type="ECO:0000256" key="16">
    <source>
        <dbReference type="ARBA" id="ARBA00051245"/>
    </source>
</evidence>
<evidence type="ECO:0000256" key="8">
    <source>
        <dbReference type="ARBA" id="ARBA00022679"/>
    </source>
</evidence>
<feature type="transmembrane region" description="Helical" evidence="18">
    <location>
        <begin position="454"/>
        <end position="475"/>
    </location>
</feature>
<evidence type="ECO:0000256" key="12">
    <source>
        <dbReference type="ARBA" id="ARBA00022840"/>
    </source>
</evidence>
<keyword evidence="12" id="KW-0067">ATP-binding</keyword>
<evidence type="ECO:0000256" key="7">
    <source>
        <dbReference type="ARBA" id="ARBA00022519"/>
    </source>
</evidence>
<evidence type="ECO:0000313" key="21">
    <source>
        <dbReference type="EMBL" id="MBW4563238.1"/>
    </source>
</evidence>
<dbReference type="CDD" id="cd05387">
    <property type="entry name" value="BY-kinase"/>
    <property type="match status" value="1"/>
</dbReference>
<dbReference type="NCBIfam" id="TIGR01007">
    <property type="entry name" value="eps_fam"/>
    <property type="match status" value="1"/>
</dbReference>
<evidence type="ECO:0000256" key="11">
    <source>
        <dbReference type="ARBA" id="ARBA00022777"/>
    </source>
</evidence>
<evidence type="ECO:0000256" key="10">
    <source>
        <dbReference type="ARBA" id="ARBA00022741"/>
    </source>
</evidence>
<evidence type="ECO:0000256" key="3">
    <source>
        <dbReference type="ARBA" id="ARBA00007316"/>
    </source>
</evidence>
<sequence length="734" mass="81832">MNNTSLNQGQMSINSSQNSVDIKQFTTILSHRRHLILGISCIVMLVASILAAVAKPTYQSSMQLLVSSNLYEGVRSSNIERDADSEVTNSNFQVIDYTSQLKLMLSSKLIQKAVDLLRPNYPNITLEDIKGKKGKGRTSPLNITQIESGTGINKIPSQVFEISFKDNDPVKAQRVLQALQTTYQKYNIEQQKERLDRGLSFVNARLPEIKKAVSKSEKNLEQFRKKHNLVDPEIQSKIISESLADIQKQLQTTRAQLQDTRARHSNLEQKMVSSSRLSQSARYQSLLDEIQKTELALTQEQLRYTENSPTVQKLKQQRQSQLALLRQEAGRSLKDKVANPGNSKQLLLTQGQMVGVGSKLIEEVIQVQTAALGLIANQKSLIDSEKRLRSELNKYPSLIAEYNRLLSEVQTNRKTLEQVLQAQQSLGLKIAQGGFDWQVLEAPDLGAYTGRGRLLLLLGGVIIGPILGVVAALIWELSDNKIYSLRELQKLTNLWLLGTVPKLVTDREMKKRLPRLSWNGRRNLAPSVVETRTKLPYHENMDMVYQNIQILKCPLPFKSLMLTSALAGEGKTTLSLGLAASAAHMHQRVLVIDANLRYPCLHKILEISNDWGLSLLLVDETNTSVADYIQPIHPAIDILTAGPVPEDAVKLLSSERMKELLEVFEQTYDLVIIDTPAILDRVDASIVASLCNAIAIVVRIGQITPNELTQAQEILSKLNLIGIIANEVKASSKG</sequence>
<dbReference type="Proteomes" id="UP000715781">
    <property type="component" value="Unassembled WGS sequence"/>
</dbReference>
<gene>
    <name evidence="21" type="ORF">KME32_19230</name>
</gene>
<dbReference type="AlphaFoldDB" id="A0A951UH97"/>
<evidence type="ECO:0000256" key="2">
    <source>
        <dbReference type="ARBA" id="ARBA00006683"/>
    </source>
</evidence>
<evidence type="ECO:0000256" key="17">
    <source>
        <dbReference type="SAM" id="Coils"/>
    </source>
</evidence>
<evidence type="ECO:0000256" key="1">
    <source>
        <dbReference type="ARBA" id="ARBA00004429"/>
    </source>
</evidence>
<comment type="caution">
    <text evidence="21">The sequence shown here is derived from an EMBL/GenBank/DDBJ whole genome shotgun (WGS) entry which is preliminary data.</text>
</comment>
<dbReference type="GO" id="GO:0004715">
    <property type="term" value="F:non-membrane spanning protein tyrosine kinase activity"/>
    <property type="evidence" value="ECO:0007669"/>
    <property type="project" value="UniProtKB-EC"/>
</dbReference>
<accession>A0A951UH97</accession>
<comment type="similarity">
    <text evidence="2">Belongs to the CpsC/CapA family.</text>
</comment>
<feature type="coiled-coil region" evidence="17">
    <location>
        <begin position="399"/>
        <end position="426"/>
    </location>
</feature>
<dbReference type="Pfam" id="PF02706">
    <property type="entry name" value="Wzz"/>
    <property type="match status" value="1"/>
</dbReference>
<comment type="catalytic activity">
    <reaction evidence="16">
        <text>L-tyrosyl-[protein] + ATP = O-phospho-L-tyrosyl-[protein] + ADP + H(+)</text>
        <dbReference type="Rhea" id="RHEA:10596"/>
        <dbReference type="Rhea" id="RHEA-COMP:10136"/>
        <dbReference type="Rhea" id="RHEA-COMP:20101"/>
        <dbReference type="ChEBI" id="CHEBI:15378"/>
        <dbReference type="ChEBI" id="CHEBI:30616"/>
        <dbReference type="ChEBI" id="CHEBI:46858"/>
        <dbReference type="ChEBI" id="CHEBI:61978"/>
        <dbReference type="ChEBI" id="CHEBI:456216"/>
        <dbReference type="EC" id="2.7.10.2"/>
    </reaction>
</comment>
<comment type="similarity">
    <text evidence="3">Belongs to the CpsD/CapB family.</text>
</comment>
<name>A0A951UH97_9NOST</name>
<dbReference type="EC" id="2.7.10.2" evidence="5"/>
<comment type="similarity">
    <text evidence="4">Belongs to the etk/wzc family.</text>
</comment>
<keyword evidence="14 18" id="KW-0472">Membrane</keyword>
<keyword evidence="9 18" id="KW-0812">Transmembrane</keyword>
<dbReference type="InterPro" id="IPR025669">
    <property type="entry name" value="AAA_dom"/>
</dbReference>
<keyword evidence="10" id="KW-0547">Nucleotide-binding</keyword>
<evidence type="ECO:0000256" key="5">
    <source>
        <dbReference type="ARBA" id="ARBA00011903"/>
    </source>
</evidence>
<feature type="domain" description="AAA" evidence="20">
    <location>
        <begin position="568"/>
        <end position="699"/>
    </location>
</feature>
<evidence type="ECO:0000256" key="13">
    <source>
        <dbReference type="ARBA" id="ARBA00022989"/>
    </source>
</evidence>
<keyword evidence="17" id="KW-0175">Coiled coil</keyword>
<dbReference type="PANTHER" id="PTHR32309:SF13">
    <property type="entry name" value="FERRIC ENTEROBACTIN TRANSPORT PROTEIN FEPE"/>
    <property type="match status" value="1"/>
</dbReference>
<dbReference type="Pfam" id="PF13614">
    <property type="entry name" value="AAA_31"/>
    <property type="match status" value="1"/>
</dbReference>
<dbReference type="InterPro" id="IPR003856">
    <property type="entry name" value="LPS_length_determ_N"/>
</dbReference>
<dbReference type="EMBL" id="JAHHHN010000011">
    <property type="protein sequence ID" value="MBW4563238.1"/>
    <property type="molecule type" value="Genomic_DNA"/>
</dbReference>
<keyword evidence="11" id="KW-0418">Kinase</keyword>
<evidence type="ECO:0000259" key="19">
    <source>
        <dbReference type="Pfam" id="PF02706"/>
    </source>
</evidence>
<dbReference type="InterPro" id="IPR005702">
    <property type="entry name" value="Wzc-like_C"/>
</dbReference>
<feature type="domain" description="Polysaccharide chain length determinant N-terminal" evidence="19">
    <location>
        <begin position="19"/>
        <end position="110"/>
    </location>
</feature>
<dbReference type="InterPro" id="IPR027417">
    <property type="entry name" value="P-loop_NTPase"/>
</dbReference>
<dbReference type="InterPro" id="IPR050445">
    <property type="entry name" value="Bact_polysacc_biosynth/exp"/>
</dbReference>
<evidence type="ECO:0000256" key="15">
    <source>
        <dbReference type="ARBA" id="ARBA00023137"/>
    </source>
</evidence>
<evidence type="ECO:0000256" key="18">
    <source>
        <dbReference type="SAM" id="Phobius"/>
    </source>
</evidence>
<dbReference type="GO" id="GO:0005524">
    <property type="term" value="F:ATP binding"/>
    <property type="evidence" value="ECO:0007669"/>
    <property type="project" value="UniProtKB-KW"/>
</dbReference>
<keyword evidence="6" id="KW-1003">Cell membrane</keyword>
<evidence type="ECO:0000256" key="9">
    <source>
        <dbReference type="ARBA" id="ARBA00022692"/>
    </source>
</evidence>
<keyword evidence="8" id="KW-0808">Transferase</keyword>
<protein>
    <recommendedName>
        <fullName evidence="5">non-specific protein-tyrosine kinase</fullName>
        <ecNumber evidence="5">2.7.10.2</ecNumber>
    </recommendedName>
</protein>
<feature type="transmembrane region" description="Helical" evidence="18">
    <location>
        <begin position="35"/>
        <end position="54"/>
    </location>
</feature>
<keyword evidence="7" id="KW-0997">Cell inner membrane</keyword>